<protein>
    <submittedName>
        <fullName evidence="1">Uncharacterized protein</fullName>
    </submittedName>
</protein>
<accession>K7RFJ5</accession>
<sequence length="295" mass="32210">MFAAVKEKLELNGYANVTATASSVVFEGPTTASGQRWSGYCSVGKQGSQRSYYTSISVGEGVSGTSHINSSGNATPLNNGNYNRQTNHNIWINGDTTLQLFITKRAVILRIIGRDAAYASSDFNNTMIVYALGKTTGEFGSKDFILCSGPQSKIVGRWYYSTALGTPYRSYNGGAPETNTKILKYDTAGNKSWANSRSSENGFYGKAGDANSEGRYMGILSKMKFPDSMTTVMMPMYIRSGGELYGELDSMRAVPMTYYNTGGSFTLNSKKWLVCSTTEYRADNNAHMGFALRED</sequence>
<organism evidence="1 2">
    <name type="scientific">Vibrio phage vB_VpaS_MAR10</name>
    <dbReference type="NCBI Taxonomy" id="1229755"/>
    <lineage>
        <taxon>Viruses</taxon>
        <taxon>Duplodnaviria</taxon>
        <taxon>Heunggongvirae</taxon>
        <taxon>Uroviricota</taxon>
        <taxon>Caudoviricetes</taxon>
        <taxon>Mardecavirus</taxon>
        <taxon>Mardecavirus MAR10</taxon>
    </lineage>
</organism>
<dbReference type="KEGG" id="vg:14181776"/>
<dbReference type="GeneID" id="14181776"/>
<keyword evidence="2" id="KW-1185">Reference proteome</keyword>
<gene>
    <name evidence="1" type="ORF">MAR10_044</name>
</gene>
<evidence type="ECO:0000313" key="2">
    <source>
        <dbReference type="Proteomes" id="UP000009398"/>
    </source>
</evidence>
<dbReference type="Proteomes" id="UP000009398">
    <property type="component" value="Segment"/>
</dbReference>
<proteinExistence type="predicted"/>
<evidence type="ECO:0000313" key="1">
    <source>
        <dbReference type="EMBL" id="AFV81277.1"/>
    </source>
</evidence>
<reference evidence="1 2" key="1">
    <citation type="journal article" date="2012" name="J. Virol.">
        <title>Genome Sequence of Temperate Vibrio parahaemolyticus Bacteriophage vB_VpaS_MAR10.</title>
        <authorList>
            <person name="Alanis Villa A."/>
            <person name="Kropinski A.M."/>
            <person name="Abbasifar R."/>
            <person name="Abbasifar A."/>
            <person name="Griffiths M.W."/>
        </authorList>
    </citation>
    <scope>NUCLEOTIDE SEQUENCE [LARGE SCALE GENOMIC DNA]</scope>
</reference>
<dbReference type="EMBL" id="JX556418">
    <property type="protein sequence ID" value="AFV81277.1"/>
    <property type="molecule type" value="Genomic_DNA"/>
</dbReference>
<name>K7RFJ5_9CAUD</name>
<dbReference type="RefSeq" id="YP_007111891.1">
    <property type="nucleotide sequence ID" value="NC_019713.1"/>
</dbReference>